<keyword evidence="6 9" id="KW-0472">Membrane</keyword>
<keyword evidence="11" id="KW-1185">Reference proteome</keyword>
<dbReference type="InterPro" id="IPR000109">
    <property type="entry name" value="POT_fam"/>
</dbReference>
<keyword evidence="5 9" id="KW-1133">Transmembrane helix</keyword>
<evidence type="ECO:0000256" key="2">
    <source>
        <dbReference type="ARBA" id="ARBA00005982"/>
    </source>
</evidence>
<evidence type="ECO:0000256" key="6">
    <source>
        <dbReference type="ARBA" id="ARBA00023136"/>
    </source>
</evidence>
<comment type="subcellular location">
    <subcellularLocation>
        <location evidence="1 7">Membrane</location>
        <topology evidence="1 7">Multi-pass membrane protein</topology>
    </subcellularLocation>
</comment>
<dbReference type="InterPro" id="IPR036259">
    <property type="entry name" value="MFS_trans_sf"/>
</dbReference>
<dbReference type="Gene3D" id="1.20.1250.20">
    <property type="entry name" value="MFS general substrate transporter like domains"/>
    <property type="match status" value="1"/>
</dbReference>
<dbReference type="AlphaFoldDB" id="A0AAV9WXB0"/>
<accession>A0AAV9WXB0</accession>
<dbReference type="SUPFAM" id="SSF103473">
    <property type="entry name" value="MFS general substrate transporter"/>
    <property type="match status" value="1"/>
</dbReference>
<reference evidence="10 11" key="1">
    <citation type="submission" date="2019-10" db="EMBL/GenBank/DDBJ databases">
        <authorList>
            <person name="Palmer J.M."/>
        </authorList>
    </citation>
    <scope>NUCLEOTIDE SEQUENCE [LARGE SCALE GENOMIC DNA]</scope>
    <source>
        <strain evidence="10 11">TWF694</strain>
    </source>
</reference>
<dbReference type="PANTHER" id="PTHR11654">
    <property type="entry name" value="OLIGOPEPTIDE TRANSPORTER-RELATED"/>
    <property type="match status" value="1"/>
</dbReference>
<feature type="compositionally biased region" description="Basic and acidic residues" evidence="8">
    <location>
        <begin position="1"/>
        <end position="11"/>
    </location>
</feature>
<sequence>MYSPVARKDTPGVRSGSLDSLRAEQGHAPDSPDEDDDELTAYERSRLRKVPDKLPWTVFLVAIVELCERFAYYGLSGPFNNYINYSYHDPTGLPGALGLGQAGATALTNFFQFWCYLTPILGAVAADQYLGKYRTIYWFSIIYMVGIVILFLSSLPSSIEAGLALGGLLVAMVVIGLGTGGIKANVAPLIAEQYTRTESFVRTNPNGERVIVEPTLTVQRIYMIFYLMINIGSLSTIVTTPMEKYVGFWAAYLLPLAMFIIGFFILISGRKSYVDRPPKGSVVADSFKAIWIGISNGGLDAAKPSRGKPHLPWDDAFVNELKRTLVACQVFLFFPIYWLCFNQMMNNFISQAGQMELHGIPNDMLGNLDPITIIIFIPICDKYFYPFLRKRGIAFKPMTRIFWGFLLAGCGMAYAALVQHIIYTSPPCYEAPGQCPAGAQPDGSQVPNHVNVVIQAPAYLFIGLSEILASVTGLEYAYTKAPESMKSFIMSLFLLTSALGAALGGLIAPFARDPNLVGFYGWLAIATFSSGIAFWVLFRKFNALEDAAPDGRTNGRRGSHEMLRMGRMNNGRNHEDRGNEDEEEGILETDRLRARVSAEMMR</sequence>
<feature type="transmembrane region" description="Helical" evidence="9">
    <location>
        <begin position="490"/>
        <end position="511"/>
    </location>
</feature>
<evidence type="ECO:0000256" key="9">
    <source>
        <dbReference type="SAM" id="Phobius"/>
    </source>
</evidence>
<evidence type="ECO:0000256" key="8">
    <source>
        <dbReference type="SAM" id="MobiDB-lite"/>
    </source>
</evidence>
<feature type="transmembrane region" description="Helical" evidence="9">
    <location>
        <begin position="401"/>
        <end position="422"/>
    </location>
</feature>
<dbReference type="Pfam" id="PF00854">
    <property type="entry name" value="PTR2"/>
    <property type="match status" value="1"/>
</dbReference>
<evidence type="ECO:0000256" key="5">
    <source>
        <dbReference type="ARBA" id="ARBA00022989"/>
    </source>
</evidence>
<feature type="transmembrane region" description="Helical" evidence="9">
    <location>
        <begin position="136"/>
        <end position="155"/>
    </location>
</feature>
<evidence type="ECO:0000313" key="11">
    <source>
        <dbReference type="Proteomes" id="UP001365542"/>
    </source>
</evidence>
<dbReference type="FunFam" id="1.20.1250.20:FF:000085">
    <property type="entry name" value="MFS peptide transporter Ptr2"/>
    <property type="match status" value="1"/>
</dbReference>
<dbReference type="GO" id="GO:0005886">
    <property type="term" value="C:plasma membrane"/>
    <property type="evidence" value="ECO:0007669"/>
    <property type="project" value="UniProtKB-ARBA"/>
</dbReference>
<dbReference type="GO" id="GO:0071916">
    <property type="term" value="F:dipeptide transmembrane transporter activity"/>
    <property type="evidence" value="ECO:0007669"/>
    <property type="project" value="UniProtKB-ARBA"/>
</dbReference>
<feature type="transmembrane region" description="Helical" evidence="9">
    <location>
        <begin position="517"/>
        <end position="538"/>
    </location>
</feature>
<comment type="similarity">
    <text evidence="2 7">Belongs to the major facilitator superfamily. Proton-dependent oligopeptide transporter (POT/PTR) (TC 2.A.17) family.</text>
</comment>
<name>A0AAV9WXB0_9PEZI</name>
<organism evidence="10 11">
    <name type="scientific">Orbilia ellipsospora</name>
    <dbReference type="NCBI Taxonomy" id="2528407"/>
    <lineage>
        <taxon>Eukaryota</taxon>
        <taxon>Fungi</taxon>
        <taxon>Dikarya</taxon>
        <taxon>Ascomycota</taxon>
        <taxon>Pezizomycotina</taxon>
        <taxon>Orbiliomycetes</taxon>
        <taxon>Orbiliales</taxon>
        <taxon>Orbiliaceae</taxon>
        <taxon>Orbilia</taxon>
    </lineage>
</organism>
<dbReference type="PROSITE" id="PS01023">
    <property type="entry name" value="PTR2_2"/>
    <property type="match status" value="1"/>
</dbReference>
<feature type="transmembrane region" description="Helical" evidence="9">
    <location>
        <begin position="95"/>
        <end position="124"/>
    </location>
</feature>
<feature type="transmembrane region" description="Helical" evidence="9">
    <location>
        <begin position="364"/>
        <end position="380"/>
    </location>
</feature>
<feature type="transmembrane region" description="Helical" evidence="9">
    <location>
        <begin position="54"/>
        <end position="75"/>
    </location>
</feature>
<protein>
    <submittedName>
        <fullName evidence="10">Peptide transporter ptr2</fullName>
    </submittedName>
</protein>
<evidence type="ECO:0000256" key="1">
    <source>
        <dbReference type="ARBA" id="ARBA00004141"/>
    </source>
</evidence>
<evidence type="ECO:0000256" key="7">
    <source>
        <dbReference type="RuleBase" id="RU003755"/>
    </source>
</evidence>
<evidence type="ECO:0000256" key="3">
    <source>
        <dbReference type="ARBA" id="ARBA00022448"/>
    </source>
</evidence>
<dbReference type="Proteomes" id="UP001365542">
    <property type="component" value="Unassembled WGS sequence"/>
</dbReference>
<evidence type="ECO:0000313" key="10">
    <source>
        <dbReference type="EMBL" id="KAK6527440.1"/>
    </source>
</evidence>
<proteinExistence type="inferred from homology"/>
<evidence type="ECO:0000256" key="4">
    <source>
        <dbReference type="ARBA" id="ARBA00022692"/>
    </source>
</evidence>
<gene>
    <name evidence="10" type="primary">PTR2</name>
    <name evidence="10" type="ORF">TWF694_004429</name>
</gene>
<keyword evidence="3 7" id="KW-0813">Transport</keyword>
<feature type="transmembrane region" description="Helical" evidence="9">
    <location>
        <begin position="458"/>
        <end position="478"/>
    </location>
</feature>
<dbReference type="EMBL" id="JAVHJO010000015">
    <property type="protein sequence ID" value="KAK6527440.1"/>
    <property type="molecule type" value="Genomic_DNA"/>
</dbReference>
<feature type="region of interest" description="Disordered" evidence="8">
    <location>
        <begin position="1"/>
        <end position="38"/>
    </location>
</feature>
<feature type="transmembrane region" description="Helical" evidence="9">
    <location>
        <begin position="325"/>
        <end position="344"/>
    </location>
</feature>
<feature type="transmembrane region" description="Helical" evidence="9">
    <location>
        <begin position="161"/>
        <end position="182"/>
    </location>
</feature>
<feature type="transmembrane region" description="Helical" evidence="9">
    <location>
        <begin position="221"/>
        <end position="240"/>
    </location>
</feature>
<comment type="caution">
    <text evidence="10">The sequence shown here is derived from an EMBL/GenBank/DDBJ whole genome shotgun (WGS) entry which is preliminary data.</text>
</comment>
<keyword evidence="4 7" id="KW-0812">Transmembrane</keyword>
<feature type="transmembrane region" description="Helical" evidence="9">
    <location>
        <begin position="246"/>
        <end position="267"/>
    </location>
</feature>
<dbReference type="InterPro" id="IPR018456">
    <property type="entry name" value="PTR2_symporter_CS"/>
</dbReference>